<evidence type="ECO:0000256" key="5">
    <source>
        <dbReference type="ARBA" id="ARBA00022692"/>
    </source>
</evidence>
<keyword evidence="8 10" id="KW-0807">Transducer</keyword>
<feature type="domain" description="Methyl-accepting transducer" evidence="12">
    <location>
        <begin position="370"/>
        <end position="641"/>
    </location>
</feature>
<evidence type="ECO:0000259" key="12">
    <source>
        <dbReference type="PROSITE" id="PS50111"/>
    </source>
</evidence>
<evidence type="ECO:0000256" key="7">
    <source>
        <dbReference type="ARBA" id="ARBA00023136"/>
    </source>
</evidence>
<dbReference type="InterPro" id="IPR033479">
    <property type="entry name" value="dCache_1"/>
</dbReference>
<dbReference type="EMBL" id="JAMAST010000021">
    <property type="protein sequence ID" value="MCL1632749.1"/>
    <property type="molecule type" value="Genomic_DNA"/>
</dbReference>
<evidence type="ECO:0000256" key="10">
    <source>
        <dbReference type="PROSITE-ProRule" id="PRU00284"/>
    </source>
</evidence>
<name>A0ABT0MEQ9_9BACL</name>
<dbReference type="Pfam" id="PF00015">
    <property type="entry name" value="MCPsignal"/>
    <property type="match status" value="1"/>
</dbReference>
<evidence type="ECO:0000256" key="2">
    <source>
        <dbReference type="ARBA" id="ARBA00022475"/>
    </source>
</evidence>
<dbReference type="InterPro" id="IPR029151">
    <property type="entry name" value="Sensor-like_sf"/>
</dbReference>
<dbReference type="Proteomes" id="UP001203004">
    <property type="component" value="Unassembled WGS sequence"/>
</dbReference>
<evidence type="ECO:0000313" key="15">
    <source>
        <dbReference type="Proteomes" id="UP001203004"/>
    </source>
</evidence>
<keyword evidence="15" id="KW-1185">Reference proteome</keyword>
<proteinExistence type="inferred from homology"/>
<dbReference type="RefSeq" id="WP_249102831.1">
    <property type="nucleotide sequence ID" value="NZ_JAMAST010000021.1"/>
</dbReference>
<dbReference type="Gene3D" id="1.10.8.500">
    <property type="entry name" value="HAMP domain in histidine kinase"/>
    <property type="match status" value="1"/>
</dbReference>
<dbReference type="PROSITE" id="PS50111">
    <property type="entry name" value="CHEMOTAXIS_TRANSDUC_2"/>
    <property type="match status" value="1"/>
</dbReference>
<keyword evidence="2" id="KW-1003">Cell membrane</keyword>
<dbReference type="Pfam" id="PF02743">
    <property type="entry name" value="dCache_1"/>
    <property type="match status" value="1"/>
</dbReference>
<evidence type="ECO:0000256" key="3">
    <source>
        <dbReference type="ARBA" id="ARBA00022481"/>
    </source>
</evidence>
<dbReference type="Gene3D" id="3.30.450.20">
    <property type="entry name" value="PAS domain"/>
    <property type="match status" value="2"/>
</dbReference>
<dbReference type="PANTHER" id="PTHR32089:SF114">
    <property type="entry name" value="METHYL-ACCEPTING CHEMOTAXIS PROTEIN MCPB"/>
    <property type="match status" value="1"/>
</dbReference>
<dbReference type="CDD" id="cd06225">
    <property type="entry name" value="HAMP"/>
    <property type="match status" value="1"/>
</dbReference>
<protein>
    <submittedName>
        <fullName evidence="14">Methyl-accepting chemotaxis protein</fullName>
    </submittedName>
</protein>
<dbReference type="Pfam" id="PF00672">
    <property type="entry name" value="HAMP"/>
    <property type="match status" value="1"/>
</dbReference>
<evidence type="ECO:0000313" key="14">
    <source>
        <dbReference type="EMBL" id="MCL1632749.1"/>
    </source>
</evidence>
<feature type="transmembrane region" description="Helical" evidence="11">
    <location>
        <begin position="12"/>
        <end position="39"/>
    </location>
</feature>
<gene>
    <name evidence="14" type="ORF">M3N64_12545</name>
</gene>
<evidence type="ECO:0000256" key="6">
    <source>
        <dbReference type="ARBA" id="ARBA00022989"/>
    </source>
</evidence>
<dbReference type="PROSITE" id="PS50885">
    <property type="entry name" value="HAMP"/>
    <property type="match status" value="1"/>
</dbReference>
<keyword evidence="6 11" id="KW-1133">Transmembrane helix</keyword>
<sequence>MQTRKITSHLSLNVFLSIFLILVVIIPDLLIGSIIYYAVKQSSQTQLNESTTNSLKIIDKNLTQFFEGKTEMITTLSQRLSGSTDRDDAQMVLDAVQSGDKDEAALYLADTEGNLTFLPAYVKIPKTLDPRTRPWYKLAMKNPDHPVITPPYQSSDGSRAMTVTIAQTTKDHKAVIGMDLELGKLNDLVNQVKLGQSGYAFLLDSTNKWVVNKKAKAGGKASSQLARQLTGRKARLLTYKDQNIHRIMNTFTGWTIGASIHRNEVNRTVNPLMITILLIIVINLMIVMVFAAWVSRRYILNPFKKMVQTLDQVSSNDLSAGVDASVRMNREFTQLGNSVNKMIDSLRSVMKTLSSKSELLAASSEELTASTEENKATTDEIAHSIEKIATASDQQATGIKKLTRNAEEINQALVSVTKQTDHLAHQSEAAGQVVKEGRQKIAFTSDQMVTIRKTVADLSKVIDKLSRQSEEISGIIQVINDVASQTQLLSLNASIEAARAGEHGKGFAVVAQEIQKLSAESSGNADKISVIVSNIQKDTQQVVRSMKNGLQEVEKGIGAVDESNQSFESIQSFVNQTIEEIEKMSQSIQKVADFTEQATSAYHPIESLAEQTSAQTQQVSAATEEQAASIEEVANSAAELSAIADELNHIAQAFKLEK</sequence>
<dbReference type="InterPro" id="IPR004089">
    <property type="entry name" value="MCPsignal_dom"/>
</dbReference>
<evidence type="ECO:0000256" key="4">
    <source>
        <dbReference type="ARBA" id="ARBA00022500"/>
    </source>
</evidence>
<evidence type="ECO:0000256" key="8">
    <source>
        <dbReference type="ARBA" id="ARBA00023224"/>
    </source>
</evidence>
<reference evidence="14 15" key="1">
    <citation type="submission" date="2022-05" db="EMBL/GenBank/DDBJ databases">
        <title>Sporolactobacillus sp nov CPB3-1, isolated from tree bark (Mangifera indica L.).</title>
        <authorList>
            <person name="Phuengjayaem S."/>
            <person name="Tanasupawat S."/>
        </authorList>
    </citation>
    <scope>NUCLEOTIDE SEQUENCE [LARGE SCALE GENOMIC DNA]</scope>
    <source>
        <strain evidence="14 15">CPB3-1</strain>
    </source>
</reference>
<dbReference type="InterPro" id="IPR003660">
    <property type="entry name" value="HAMP_dom"/>
</dbReference>
<evidence type="ECO:0000256" key="11">
    <source>
        <dbReference type="SAM" id="Phobius"/>
    </source>
</evidence>
<organism evidence="14 15">
    <name type="scientific">Sporolactobacillus mangiferae</name>
    <dbReference type="NCBI Taxonomy" id="2940498"/>
    <lineage>
        <taxon>Bacteria</taxon>
        <taxon>Bacillati</taxon>
        <taxon>Bacillota</taxon>
        <taxon>Bacilli</taxon>
        <taxon>Bacillales</taxon>
        <taxon>Sporolactobacillaceae</taxon>
        <taxon>Sporolactobacillus</taxon>
    </lineage>
</organism>
<dbReference type="SMART" id="SM00283">
    <property type="entry name" value="MA"/>
    <property type="match status" value="1"/>
</dbReference>
<dbReference type="Gene3D" id="1.10.287.950">
    <property type="entry name" value="Methyl-accepting chemotaxis protein"/>
    <property type="match status" value="1"/>
</dbReference>
<keyword evidence="4" id="KW-0145">Chemotaxis</keyword>
<keyword evidence="7 11" id="KW-0472">Membrane</keyword>
<keyword evidence="5 11" id="KW-0812">Transmembrane</keyword>
<accession>A0ABT0MEQ9</accession>
<dbReference type="PANTHER" id="PTHR32089">
    <property type="entry name" value="METHYL-ACCEPTING CHEMOTAXIS PROTEIN MCPB"/>
    <property type="match status" value="1"/>
</dbReference>
<dbReference type="SUPFAM" id="SSF103190">
    <property type="entry name" value="Sensory domain-like"/>
    <property type="match status" value="1"/>
</dbReference>
<keyword evidence="3" id="KW-0488">Methylation</keyword>
<evidence type="ECO:0000256" key="1">
    <source>
        <dbReference type="ARBA" id="ARBA00004651"/>
    </source>
</evidence>
<comment type="caution">
    <text evidence="14">The sequence shown here is derived from an EMBL/GenBank/DDBJ whole genome shotgun (WGS) entry which is preliminary data.</text>
</comment>
<feature type="transmembrane region" description="Helical" evidence="11">
    <location>
        <begin position="272"/>
        <end position="294"/>
    </location>
</feature>
<feature type="domain" description="HAMP" evidence="13">
    <location>
        <begin position="297"/>
        <end position="351"/>
    </location>
</feature>
<dbReference type="SMART" id="SM00304">
    <property type="entry name" value="HAMP"/>
    <property type="match status" value="1"/>
</dbReference>
<comment type="subcellular location">
    <subcellularLocation>
        <location evidence="1">Cell membrane</location>
        <topology evidence="1">Multi-pass membrane protein</topology>
    </subcellularLocation>
</comment>
<comment type="similarity">
    <text evidence="9">Belongs to the methyl-accepting chemotaxis (MCP) protein family.</text>
</comment>
<dbReference type="SUPFAM" id="SSF58104">
    <property type="entry name" value="Methyl-accepting chemotaxis protein (MCP) signaling domain"/>
    <property type="match status" value="1"/>
</dbReference>
<evidence type="ECO:0000256" key="9">
    <source>
        <dbReference type="ARBA" id="ARBA00029447"/>
    </source>
</evidence>
<evidence type="ECO:0000259" key="13">
    <source>
        <dbReference type="PROSITE" id="PS50885"/>
    </source>
</evidence>
<dbReference type="CDD" id="cd11386">
    <property type="entry name" value="MCP_signal"/>
    <property type="match status" value="1"/>
</dbReference>